<dbReference type="Gene3D" id="3.40.50.300">
    <property type="entry name" value="P-loop containing nucleotide triphosphate hydrolases"/>
    <property type="match status" value="1"/>
</dbReference>
<dbReference type="SUPFAM" id="SSF46894">
    <property type="entry name" value="C-terminal effector domain of the bipartite response regulators"/>
    <property type="match status" value="1"/>
</dbReference>
<dbReference type="PANTHER" id="PTHR44688:SF16">
    <property type="entry name" value="DNA-BINDING TRANSCRIPTIONAL ACTIVATOR DEVR_DOSR"/>
    <property type="match status" value="1"/>
</dbReference>
<dbReference type="InterPro" id="IPR016032">
    <property type="entry name" value="Sig_transdc_resp-reg_C-effctor"/>
</dbReference>
<dbReference type="PANTHER" id="PTHR44688">
    <property type="entry name" value="DNA-BINDING TRANSCRIPTIONAL ACTIVATOR DEVR_DOSR"/>
    <property type="match status" value="1"/>
</dbReference>
<keyword evidence="3" id="KW-0804">Transcription</keyword>
<gene>
    <name evidence="5" type="ORF">IM700_003345</name>
</gene>
<dbReference type="PROSITE" id="PS00622">
    <property type="entry name" value="HTH_LUXR_1"/>
    <property type="match status" value="1"/>
</dbReference>
<feature type="domain" description="HTH luxR-type" evidence="4">
    <location>
        <begin position="265"/>
        <end position="328"/>
    </location>
</feature>
<dbReference type="CDD" id="cd06170">
    <property type="entry name" value="LuxR_C_like"/>
    <property type="match status" value="1"/>
</dbReference>
<dbReference type="Gene3D" id="1.10.10.10">
    <property type="entry name" value="Winged helix-like DNA-binding domain superfamily/Winged helix DNA-binding domain"/>
    <property type="match status" value="1"/>
</dbReference>
<dbReference type="Pfam" id="PF13191">
    <property type="entry name" value="AAA_16"/>
    <property type="match status" value="1"/>
</dbReference>
<evidence type="ECO:0000256" key="1">
    <source>
        <dbReference type="ARBA" id="ARBA00023015"/>
    </source>
</evidence>
<evidence type="ECO:0000259" key="4">
    <source>
        <dbReference type="PROSITE" id="PS50043"/>
    </source>
</evidence>
<dbReference type="SUPFAM" id="SSF52540">
    <property type="entry name" value="P-loop containing nucleoside triphosphate hydrolases"/>
    <property type="match status" value="1"/>
</dbReference>
<dbReference type="Pfam" id="PF00196">
    <property type="entry name" value="GerE"/>
    <property type="match status" value="1"/>
</dbReference>
<dbReference type="InterPro" id="IPR041664">
    <property type="entry name" value="AAA_16"/>
</dbReference>
<dbReference type="SMART" id="SM00421">
    <property type="entry name" value="HTH_LUXR"/>
    <property type="match status" value="1"/>
</dbReference>
<dbReference type="EMBL" id="JADCNN020000002">
    <property type="protein sequence ID" value="MBM6994696.1"/>
    <property type="molecule type" value="Genomic_DNA"/>
</dbReference>
<dbReference type="RefSeq" id="WP_204801115.1">
    <property type="nucleotide sequence ID" value="NZ_JADCNN020000002.1"/>
</dbReference>
<evidence type="ECO:0000256" key="3">
    <source>
        <dbReference type="ARBA" id="ARBA00023163"/>
    </source>
</evidence>
<dbReference type="PROSITE" id="PS50043">
    <property type="entry name" value="HTH_LUXR_2"/>
    <property type="match status" value="1"/>
</dbReference>
<accession>A0ABS2H1V9</accession>
<sequence>MNSTFHEYEDSERLPRLLGREWESEIFSVYLKHYSNMERILNIYGSAGVGKSALAEEFQKQATRLGATVIAIDAAKIRTVPEDFSRQVLFQLDLLDSLSSLSDPDFIIRASIDAIQKRSKLGPAFLFIDTYELLEPMDDWFRDFYIPQIKDRCLCVISGRNPLSSQWTESPFWKRSIYRMPLTNLDFNSVVAYLRTCGIVEPEQIYRIWKQTDGLPLMLASWLSGHNNGEVVFPSLRDDGDQRHPEAITFGLTPEKMPMTKPEAAIYARTDLTHREKEVAALAAEGLTNRDIASRLFLSEVTIKKHMRSIFQKVGASNRTQLLKLLMD</sequence>
<protein>
    <submittedName>
        <fullName evidence="5">Helix-turn-helix domain-containing protein</fullName>
    </submittedName>
</protein>
<dbReference type="PRINTS" id="PR00038">
    <property type="entry name" value="HTHLUXR"/>
</dbReference>
<organism evidence="5 6">
    <name type="scientific">Paenibacillus rhizolycopersici</name>
    <dbReference type="NCBI Taxonomy" id="2780073"/>
    <lineage>
        <taxon>Bacteria</taxon>
        <taxon>Bacillati</taxon>
        <taxon>Bacillota</taxon>
        <taxon>Bacilli</taxon>
        <taxon>Bacillales</taxon>
        <taxon>Paenibacillaceae</taxon>
        <taxon>Paenibacillus</taxon>
    </lineage>
</organism>
<keyword evidence="2" id="KW-0238">DNA-binding</keyword>
<comment type="caution">
    <text evidence="5">The sequence shown here is derived from an EMBL/GenBank/DDBJ whole genome shotgun (WGS) entry which is preliminary data.</text>
</comment>
<evidence type="ECO:0000256" key="2">
    <source>
        <dbReference type="ARBA" id="ARBA00023125"/>
    </source>
</evidence>
<proteinExistence type="predicted"/>
<evidence type="ECO:0000313" key="6">
    <source>
        <dbReference type="Proteomes" id="UP001516620"/>
    </source>
</evidence>
<name>A0ABS2H1V9_9BACL</name>
<keyword evidence="1" id="KW-0805">Transcription regulation</keyword>
<evidence type="ECO:0000313" key="5">
    <source>
        <dbReference type="EMBL" id="MBM6994696.1"/>
    </source>
</evidence>
<dbReference type="InterPro" id="IPR000792">
    <property type="entry name" value="Tscrpt_reg_LuxR_C"/>
</dbReference>
<keyword evidence="6" id="KW-1185">Reference proteome</keyword>
<dbReference type="InterPro" id="IPR027417">
    <property type="entry name" value="P-loop_NTPase"/>
</dbReference>
<dbReference type="InterPro" id="IPR036388">
    <property type="entry name" value="WH-like_DNA-bd_sf"/>
</dbReference>
<reference evidence="5 6" key="1">
    <citation type="submission" date="2021-01" db="EMBL/GenBank/DDBJ databases">
        <title>Paenibacillus sp.nov. isolated from the rhizosphere soil of tomato plant.</title>
        <authorList>
            <person name="Thin K.K."/>
            <person name="Zhang X."/>
            <person name="He S."/>
        </authorList>
    </citation>
    <scope>NUCLEOTIDE SEQUENCE [LARGE SCALE GENOMIC DNA]</scope>
    <source>
        <strain evidence="5 6">DXFW5</strain>
    </source>
</reference>
<dbReference type="Proteomes" id="UP001516620">
    <property type="component" value="Unassembled WGS sequence"/>
</dbReference>